<organism evidence="1 2">
    <name type="scientific">Actinomadura gamaensis</name>
    <dbReference type="NCBI Taxonomy" id="1763541"/>
    <lineage>
        <taxon>Bacteria</taxon>
        <taxon>Bacillati</taxon>
        <taxon>Actinomycetota</taxon>
        <taxon>Actinomycetes</taxon>
        <taxon>Streptosporangiales</taxon>
        <taxon>Thermomonosporaceae</taxon>
        <taxon>Actinomadura</taxon>
    </lineage>
</organism>
<protein>
    <submittedName>
        <fullName evidence="1">DUF6098 family protein</fullName>
    </submittedName>
</protein>
<name>A0ABV9UDG5_9ACTN</name>
<dbReference type="EMBL" id="JBHSIT010000021">
    <property type="protein sequence ID" value="MFC4913901.1"/>
    <property type="molecule type" value="Genomic_DNA"/>
</dbReference>
<evidence type="ECO:0000313" key="1">
    <source>
        <dbReference type="EMBL" id="MFC4913901.1"/>
    </source>
</evidence>
<evidence type="ECO:0000313" key="2">
    <source>
        <dbReference type="Proteomes" id="UP001595872"/>
    </source>
</evidence>
<reference evidence="2" key="1">
    <citation type="journal article" date="2019" name="Int. J. Syst. Evol. Microbiol.">
        <title>The Global Catalogue of Microorganisms (GCM) 10K type strain sequencing project: providing services to taxonomists for standard genome sequencing and annotation.</title>
        <authorList>
            <consortium name="The Broad Institute Genomics Platform"/>
            <consortium name="The Broad Institute Genome Sequencing Center for Infectious Disease"/>
            <person name="Wu L."/>
            <person name="Ma J."/>
        </authorList>
    </citation>
    <scope>NUCLEOTIDE SEQUENCE [LARGE SCALE GENOMIC DNA]</scope>
    <source>
        <strain evidence="2">KLKA75</strain>
    </source>
</reference>
<dbReference type="InterPro" id="IPR046080">
    <property type="entry name" value="DUF6098"/>
</dbReference>
<keyword evidence="2" id="KW-1185">Reference proteome</keyword>
<dbReference type="Proteomes" id="UP001595872">
    <property type="component" value="Unassembled WGS sequence"/>
</dbReference>
<proteinExistence type="predicted"/>
<gene>
    <name evidence="1" type="ORF">ACFPCY_41910</name>
</gene>
<sequence length="140" mass="15738">MKTLADLAELVENESGLFVRWSRGPEVDEGGVSKDDLTGTELPGLSANALDVEDWWKPRPVWMWVARRLYDYSHLAHEKGPGVRPWVLEGEVVGHGPDNEPLVACRRPIAWIEEDVLEEAERAVAEQRGDWGPLRRTGDA</sequence>
<dbReference type="Pfam" id="PF19593">
    <property type="entry name" value="DUF6098"/>
    <property type="match status" value="1"/>
</dbReference>
<accession>A0ABV9UDG5</accession>
<dbReference type="RefSeq" id="WP_378265273.1">
    <property type="nucleotide sequence ID" value="NZ_JBHSIT010000021.1"/>
</dbReference>
<comment type="caution">
    <text evidence="1">The sequence shown here is derived from an EMBL/GenBank/DDBJ whole genome shotgun (WGS) entry which is preliminary data.</text>
</comment>